<organism evidence="3 4">
    <name type="scientific">Streptomyces incarnatus</name>
    <dbReference type="NCBI Taxonomy" id="665007"/>
    <lineage>
        <taxon>Bacteria</taxon>
        <taxon>Bacillati</taxon>
        <taxon>Actinomycetota</taxon>
        <taxon>Actinomycetes</taxon>
        <taxon>Kitasatosporales</taxon>
        <taxon>Streptomycetaceae</taxon>
        <taxon>Streptomyces</taxon>
    </lineage>
</organism>
<feature type="transmembrane region" description="Helical" evidence="2">
    <location>
        <begin position="52"/>
        <end position="72"/>
    </location>
</feature>
<sequence length="219" mass="23764">MQAHGYGQPVKQPPHTAVLVLLRVLFVAIGFLSIGLFAWVMLLRLAIVTRRALNWCLFGAGVIINFLSLALVGSEPGDDVHTPLGYFGMFMLLGGLVATMAYYLAAEIRHYGRWQEAYAAQGGYAYRGPVNPYTAATVPAAPAMPFGRTGRDTPFPPAPVAPQTPPPMPHAPVPQPPLTTPPPQRPAPSHIDQVRAELDELSDYLRKHDGRPDGHESGR</sequence>
<keyword evidence="2" id="KW-0472">Membrane</keyword>
<evidence type="ECO:0000313" key="3">
    <source>
        <dbReference type="EMBL" id="AKJ12664.1"/>
    </source>
</evidence>
<evidence type="ECO:0000256" key="2">
    <source>
        <dbReference type="SAM" id="Phobius"/>
    </source>
</evidence>
<accession>A0ABN4GJV1</accession>
<evidence type="ECO:0008006" key="5">
    <source>
        <dbReference type="Google" id="ProtNLM"/>
    </source>
</evidence>
<feature type="compositionally biased region" description="Basic and acidic residues" evidence="1">
    <location>
        <begin position="192"/>
        <end position="219"/>
    </location>
</feature>
<keyword evidence="4" id="KW-1185">Reference proteome</keyword>
<name>A0ABN4GJV1_9ACTN</name>
<dbReference type="RefSeq" id="WP_208900423.1">
    <property type="nucleotide sequence ID" value="NZ_CP011497.1"/>
</dbReference>
<keyword evidence="2" id="KW-0812">Transmembrane</keyword>
<dbReference type="EMBL" id="CP011497">
    <property type="protein sequence ID" value="AKJ12664.1"/>
    <property type="molecule type" value="Genomic_DNA"/>
</dbReference>
<proteinExistence type="predicted"/>
<feature type="region of interest" description="Disordered" evidence="1">
    <location>
        <begin position="144"/>
        <end position="219"/>
    </location>
</feature>
<dbReference type="Proteomes" id="UP000035366">
    <property type="component" value="Chromosome"/>
</dbReference>
<feature type="compositionally biased region" description="Pro residues" evidence="1">
    <location>
        <begin position="154"/>
        <end position="186"/>
    </location>
</feature>
<keyword evidence="2" id="KW-1133">Transmembrane helix</keyword>
<protein>
    <recommendedName>
        <fullName evidence="5">Integral membrane protein</fullName>
    </recommendedName>
</protein>
<gene>
    <name evidence="3" type="ORF">ABB07_22325</name>
</gene>
<feature type="transmembrane region" description="Helical" evidence="2">
    <location>
        <begin position="84"/>
        <end position="105"/>
    </location>
</feature>
<evidence type="ECO:0000256" key="1">
    <source>
        <dbReference type="SAM" id="MobiDB-lite"/>
    </source>
</evidence>
<feature type="transmembrane region" description="Helical" evidence="2">
    <location>
        <begin position="20"/>
        <end position="40"/>
    </location>
</feature>
<reference evidence="3 4" key="1">
    <citation type="journal article" date="2015" name="ISME J.">
        <title>Draft Genome Sequence of Streptomyces incarnatus NRRL8089, which Produces the Nucleoside Antibiotic Sinefungin.</title>
        <authorList>
            <person name="Oshima K."/>
            <person name="Hattori M."/>
            <person name="Shimizu H."/>
            <person name="Fukuda K."/>
            <person name="Nemoto M."/>
            <person name="Inagaki K."/>
            <person name="Tamura T."/>
        </authorList>
    </citation>
    <scope>NUCLEOTIDE SEQUENCE [LARGE SCALE GENOMIC DNA]</scope>
    <source>
        <strain evidence="3 4">NRRL 8089</strain>
    </source>
</reference>
<evidence type="ECO:0000313" key="4">
    <source>
        <dbReference type="Proteomes" id="UP000035366"/>
    </source>
</evidence>